<proteinExistence type="predicted"/>
<comment type="caution">
    <text evidence="1">The sequence shown here is derived from an EMBL/GenBank/DDBJ whole genome shotgun (WGS) entry which is preliminary data.</text>
</comment>
<organism evidence="1 2">
    <name type="scientific">Acetobacter musti</name>
    <dbReference type="NCBI Taxonomy" id="864732"/>
    <lineage>
        <taxon>Bacteria</taxon>
        <taxon>Pseudomonadati</taxon>
        <taxon>Pseudomonadota</taxon>
        <taxon>Alphaproteobacteria</taxon>
        <taxon>Acetobacterales</taxon>
        <taxon>Acetobacteraceae</taxon>
        <taxon>Acetobacter</taxon>
    </lineage>
</organism>
<evidence type="ECO:0000313" key="2">
    <source>
        <dbReference type="Proteomes" id="UP000635278"/>
    </source>
</evidence>
<sequence length="78" mass="8810">MTSDQTAPCGGKIRFTRKQDAQFRASRMRDKDKIVAPYRCAECGGWHIGGTRWTRRGVKRPVRRVICMGVGGWGERGV</sequence>
<accession>A0ABX0JUV6</accession>
<keyword evidence="2" id="KW-1185">Reference proteome</keyword>
<dbReference type="EMBL" id="WOTB01000020">
    <property type="protein sequence ID" value="NHN85788.1"/>
    <property type="molecule type" value="Genomic_DNA"/>
</dbReference>
<dbReference type="RefSeq" id="WP_173584180.1">
    <property type="nucleotide sequence ID" value="NZ_WOTB01000020.1"/>
</dbReference>
<protein>
    <submittedName>
        <fullName evidence="1">Uncharacterized protein</fullName>
    </submittedName>
</protein>
<name>A0ABX0JUV6_9PROT</name>
<reference evidence="1 2" key="1">
    <citation type="journal article" date="2020" name="Int. J. Syst. Evol. Microbiol.">
        <title>Novel acetic acid bacteria from cider fermentations: Acetobacter conturbans sp. nov. and Acetobacter fallax sp. nov.</title>
        <authorList>
            <person name="Sombolestani A.S."/>
            <person name="Cleenwerck I."/>
            <person name="Cnockaert M."/>
            <person name="Borremans W."/>
            <person name="Wieme A.D."/>
            <person name="De Vuyst L."/>
            <person name="Vandamme P."/>
        </authorList>
    </citation>
    <scope>NUCLEOTIDE SEQUENCE [LARGE SCALE GENOMIC DNA]</scope>
    <source>
        <strain evidence="1 2">LMG 30640</strain>
    </source>
</reference>
<gene>
    <name evidence="1" type="ORF">GOB93_14220</name>
</gene>
<evidence type="ECO:0000313" key="1">
    <source>
        <dbReference type="EMBL" id="NHN85788.1"/>
    </source>
</evidence>
<dbReference type="Proteomes" id="UP000635278">
    <property type="component" value="Unassembled WGS sequence"/>
</dbReference>